<name>A0AAV4V640_CAEEX</name>
<gene>
    <name evidence="1" type="ORF">CEXT_567261</name>
</gene>
<dbReference type="EMBL" id="BPLR01014010">
    <property type="protein sequence ID" value="GIY65592.1"/>
    <property type="molecule type" value="Genomic_DNA"/>
</dbReference>
<accession>A0AAV4V640</accession>
<keyword evidence="2" id="KW-1185">Reference proteome</keyword>
<dbReference type="AlphaFoldDB" id="A0AAV4V640"/>
<evidence type="ECO:0000313" key="1">
    <source>
        <dbReference type="EMBL" id="GIY65592.1"/>
    </source>
</evidence>
<organism evidence="1 2">
    <name type="scientific">Caerostris extrusa</name>
    <name type="common">Bark spider</name>
    <name type="synonym">Caerostris bankana</name>
    <dbReference type="NCBI Taxonomy" id="172846"/>
    <lineage>
        <taxon>Eukaryota</taxon>
        <taxon>Metazoa</taxon>
        <taxon>Ecdysozoa</taxon>
        <taxon>Arthropoda</taxon>
        <taxon>Chelicerata</taxon>
        <taxon>Arachnida</taxon>
        <taxon>Araneae</taxon>
        <taxon>Araneomorphae</taxon>
        <taxon>Entelegynae</taxon>
        <taxon>Araneoidea</taxon>
        <taxon>Araneidae</taxon>
        <taxon>Caerostris</taxon>
    </lineage>
</organism>
<comment type="caution">
    <text evidence="1">The sequence shown here is derived from an EMBL/GenBank/DDBJ whole genome shotgun (WGS) entry which is preliminary data.</text>
</comment>
<proteinExistence type="predicted"/>
<dbReference type="Proteomes" id="UP001054945">
    <property type="component" value="Unassembled WGS sequence"/>
</dbReference>
<reference evidence="1 2" key="1">
    <citation type="submission" date="2021-06" db="EMBL/GenBank/DDBJ databases">
        <title>Caerostris extrusa draft genome.</title>
        <authorList>
            <person name="Kono N."/>
            <person name="Arakawa K."/>
        </authorList>
    </citation>
    <scope>NUCLEOTIDE SEQUENCE [LARGE SCALE GENOMIC DNA]</scope>
</reference>
<sequence>MWGVADTEITHCPDCHSLPLSMSNPALCFGFPRAGFGRGIVFVTSFVWLCSSIAETSNSALLQTHWKHRHLRLLAKSRGDNLEVFECMCPDDVCLLLKPCAVFHGCDQWSCRSQSAIAQKMSN</sequence>
<protein>
    <submittedName>
        <fullName evidence="1">Uncharacterized protein</fullName>
    </submittedName>
</protein>
<evidence type="ECO:0000313" key="2">
    <source>
        <dbReference type="Proteomes" id="UP001054945"/>
    </source>
</evidence>